<dbReference type="EC" id="2.3.1.225" evidence="8"/>
<evidence type="ECO:0000259" key="9">
    <source>
        <dbReference type="Pfam" id="PF01529"/>
    </source>
</evidence>
<evidence type="ECO:0000256" key="6">
    <source>
        <dbReference type="ARBA" id="ARBA00023136"/>
    </source>
</evidence>
<reference evidence="10" key="2">
    <citation type="submission" date="2020-08" db="EMBL/GenBank/DDBJ databases">
        <title>Plant Genome Project.</title>
        <authorList>
            <person name="Zhang R.-G."/>
        </authorList>
    </citation>
    <scope>NUCLEOTIDE SEQUENCE</scope>
    <source>
        <strain evidence="10">Huo1</strain>
        <tissue evidence="10">Leaf</tissue>
    </source>
</reference>
<name>A0A8X8ZRV4_SALSN</name>
<protein>
    <recommendedName>
        <fullName evidence="8">S-acyltransferase</fullName>
        <ecNumber evidence="8">2.3.1.225</ecNumber>
    </recommendedName>
    <alternativeName>
        <fullName evidence="8">Palmitoyltransferase</fullName>
    </alternativeName>
</protein>
<dbReference type="GO" id="GO:0019706">
    <property type="term" value="F:protein-cysteine S-palmitoyltransferase activity"/>
    <property type="evidence" value="ECO:0007669"/>
    <property type="project" value="UniProtKB-EC"/>
</dbReference>
<evidence type="ECO:0000256" key="8">
    <source>
        <dbReference type="RuleBase" id="RU079119"/>
    </source>
</evidence>
<dbReference type="GO" id="GO:0005783">
    <property type="term" value="C:endoplasmic reticulum"/>
    <property type="evidence" value="ECO:0007669"/>
    <property type="project" value="TreeGrafter"/>
</dbReference>
<feature type="domain" description="Palmitoyltransferase DHHC" evidence="9">
    <location>
        <begin position="167"/>
        <end position="302"/>
    </location>
</feature>
<keyword evidence="11" id="KW-1185">Reference proteome</keyword>
<dbReference type="GO" id="GO:0006612">
    <property type="term" value="P:protein targeting to membrane"/>
    <property type="evidence" value="ECO:0007669"/>
    <property type="project" value="TreeGrafter"/>
</dbReference>
<gene>
    <name evidence="10" type="ORF">SASPL_126579</name>
</gene>
<dbReference type="PROSITE" id="PS50216">
    <property type="entry name" value="DHHC"/>
    <property type="match status" value="1"/>
</dbReference>
<keyword evidence="5 8" id="KW-1133">Transmembrane helix</keyword>
<sequence>MALQWLLVCHGLVTLLVVVSFLCGQWPIFEGTFIQSFHFFLTFGAYDYFRSPTLLIYSFLILPLSLSLISNCDAADLSSSLAALGLSMRFTLLSTTAVTVPTLSYRYTSFLAVGVGIILFLLTSFSDPGVVNSSNVSLYLSAYPYDNIIFTEKECGTCKIPNGFNSCITRPARSKHCSICDRCVGRFDHHCAWMNNCIGERNTRYFVAFILWHFLICMYGILALGLILAGRLKDLQVVHILTVYYGIENSYRELAPLVLQWLLNSHSTQILVMVFLAVITLLLAGFFTYHAKLCLTNTTTNEVSLSPRISFHSVGFELSNIPLEFALSGVKLQSFKWQEYLSWQRKVNEAKTSAEALKASLGELNQEKKPQESKWKTFFRRSRLEEIQVVKNNIYDKGYLHNIYEVVVPFSTRRSFLLMKSKSG</sequence>
<dbReference type="PANTHER" id="PTHR22883:SF286">
    <property type="entry name" value="PROTEIN S-ACYLTRANSFERASE 17-RELATED"/>
    <property type="match status" value="1"/>
</dbReference>
<evidence type="ECO:0000256" key="2">
    <source>
        <dbReference type="ARBA" id="ARBA00008574"/>
    </source>
</evidence>
<dbReference type="GO" id="GO:0005794">
    <property type="term" value="C:Golgi apparatus"/>
    <property type="evidence" value="ECO:0007669"/>
    <property type="project" value="TreeGrafter"/>
</dbReference>
<comment type="catalytic activity">
    <reaction evidence="8">
        <text>L-cysteinyl-[protein] + hexadecanoyl-CoA = S-hexadecanoyl-L-cysteinyl-[protein] + CoA</text>
        <dbReference type="Rhea" id="RHEA:36683"/>
        <dbReference type="Rhea" id="RHEA-COMP:10131"/>
        <dbReference type="Rhea" id="RHEA-COMP:11032"/>
        <dbReference type="ChEBI" id="CHEBI:29950"/>
        <dbReference type="ChEBI" id="CHEBI:57287"/>
        <dbReference type="ChEBI" id="CHEBI:57379"/>
        <dbReference type="ChEBI" id="CHEBI:74151"/>
        <dbReference type="EC" id="2.3.1.225"/>
    </reaction>
</comment>
<evidence type="ECO:0000313" key="11">
    <source>
        <dbReference type="Proteomes" id="UP000298416"/>
    </source>
</evidence>
<dbReference type="InterPro" id="IPR039859">
    <property type="entry name" value="PFA4/ZDH16/20/ERF2-like"/>
</dbReference>
<feature type="transmembrane region" description="Helical" evidence="8">
    <location>
        <begin position="205"/>
        <end position="229"/>
    </location>
</feature>
<feature type="transmembrane region" description="Helical" evidence="8">
    <location>
        <begin position="107"/>
        <end position="125"/>
    </location>
</feature>
<proteinExistence type="inferred from homology"/>
<dbReference type="Proteomes" id="UP000298416">
    <property type="component" value="Unassembled WGS sequence"/>
</dbReference>
<accession>A0A8X8ZRV4</accession>
<organism evidence="10">
    <name type="scientific">Salvia splendens</name>
    <name type="common">Scarlet sage</name>
    <dbReference type="NCBI Taxonomy" id="180675"/>
    <lineage>
        <taxon>Eukaryota</taxon>
        <taxon>Viridiplantae</taxon>
        <taxon>Streptophyta</taxon>
        <taxon>Embryophyta</taxon>
        <taxon>Tracheophyta</taxon>
        <taxon>Spermatophyta</taxon>
        <taxon>Magnoliopsida</taxon>
        <taxon>eudicotyledons</taxon>
        <taxon>Gunneridae</taxon>
        <taxon>Pentapetalae</taxon>
        <taxon>asterids</taxon>
        <taxon>lamiids</taxon>
        <taxon>Lamiales</taxon>
        <taxon>Lamiaceae</taxon>
        <taxon>Nepetoideae</taxon>
        <taxon>Mentheae</taxon>
        <taxon>Salviinae</taxon>
        <taxon>Salvia</taxon>
        <taxon>Salvia subgen. Calosphace</taxon>
        <taxon>core Calosphace</taxon>
    </lineage>
</organism>
<dbReference type="EMBL" id="PNBA02000009">
    <property type="protein sequence ID" value="KAG6413864.1"/>
    <property type="molecule type" value="Genomic_DNA"/>
</dbReference>
<comment type="domain">
    <text evidence="8">The DHHC domain is required for palmitoyltransferase activity.</text>
</comment>
<evidence type="ECO:0000313" key="10">
    <source>
        <dbReference type="EMBL" id="KAG6413864.1"/>
    </source>
</evidence>
<comment type="caution">
    <text evidence="10">The sequence shown here is derived from an EMBL/GenBank/DDBJ whole genome shotgun (WGS) entry which is preliminary data.</text>
</comment>
<reference evidence="10" key="1">
    <citation type="submission" date="2018-01" db="EMBL/GenBank/DDBJ databases">
        <authorList>
            <person name="Mao J.F."/>
        </authorList>
    </citation>
    <scope>NUCLEOTIDE SEQUENCE</scope>
    <source>
        <strain evidence="10">Huo1</strain>
        <tissue evidence="10">Leaf</tissue>
    </source>
</reference>
<evidence type="ECO:0000256" key="3">
    <source>
        <dbReference type="ARBA" id="ARBA00022679"/>
    </source>
</evidence>
<keyword evidence="3 8" id="KW-0808">Transferase</keyword>
<dbReference type="AlphaFoldDB" id="A0A8X8ZRV4"/>
<comment type="subcellular location">
    <subcellularLocation>
        <location evidence="1">Endomembrane system</location>
        <topology evidence="1">Multi-pass membrane protein</topology>
    </subcellularLocation>
</comment>
<evidence type="ECO:0000256" key="7">
    <source>
        <dbReference type="ARBA" id="ARBA00023315"/>
    </source>
</evidence>
<dbReference type="PANTHER" id="PTHR22883">
    <property type="entry name" value="ZINC FINGER DHHC DOMAIN CONTAINING PROTEIN"/>
    <property type="match status" value="1"/>
</dbReference>
<keyword evidence="6 8" id="KW-0472">Membrane</keyword>
<dbReference type="Pfam" id="PF01529">
    <property type="entry name" value="DHHC"/>
    <property type="match status" value="1"/>
</dbReference>
<feature type="transmembrane region" description="Helical" evidence="8">
    <location>
        <begin position="81"/>
        <end position="101"/>
    </location>
</feature>
<feature type="transmembrane region" description="Helical" evidence="8">
    <location>
        <begin position="7"/>
        <end position="28"/>
    </location>
</feature>
<evidence type="ECO:0000256" key="4">
    <source>
        <dbReference type="ARBA" id="ARBA00022692"/>
    </source>
</evidence>
<feature type="transmembrane region" description="Helical" evidence="8">
    <location>
        <begin position="48"/>
        <end position="69"/>
    </location>
</feature>
<dbReference type="InterPro" id="IPR001594">
    <property type="entry name" value="Palmitoyltrfase_DHHC"/>
</dbReference>
<evidence type="ECO:0000256" key="1">
    <source>
        <dbReference type="ARBA" id="ARBA00004127"/>
    </source>
</evidence>
<keyword evidence="7 8" id="KW-0012">Acyltransferase</keyword>
<keyword evidence="4 8" id="KW-0812">Transmembrane</keyword>
<comment type="similarity">
    <text evidence="2 8">Belongs to the DHHC palmitoyltransferase family.</text>
</comment>
<evidence type="ECO:0000256" key="5">
    <source>
        <dbReference type="ARBA" id="ARBA00022989"/>
    </source>
</evidence>
<feature type="transmembrane region" description="Helical" evidence="8">
    <location>
        <begin position="270"/>
        <end position="289"/>
    </location>
</feature>